<dbReference type="CDD" id="cd00531">
    <property type="entry name" value="NTF2_like"/>
    <property type="match status" value="1"/>
</dbReference>
<sequence length="175" mass="19878">MSVTQDKVEIIDVINLYGVALDSHAWDVLDEVFTEDAHADFGPAGAVWKSVAALKFAFKDFHETLTNHMHTMMGSCIHVDGDTAYALTYGDWLLSRDTAEGGPDWVGRGWYDDVLVRTDKGWRISSRVCRLISWTGNPNVPEPAYEQHPVMTTHTLRSYREQGKVRYFQEIAKKK</sequence>
<dbReference type="Gene3D" id="3.10.450.50">
    <property type="match status" value="1"/>
</dbReference>
<comment type="caution">
    <text evidence="2">The sequence shown here is derived from an EMBL/GenBank/DDBJ whole genome shotgun (WGS) entry which is preliminary data.</text>
</comment>
<name>A0A9E5T4U1_9GAMM</name>
<gene>
    <name evidence="2" type="ORF">G8770_22400</name>
</gene>
<keyword evidence="3" id="KW-1185">Reference proteome</keyword>
<evidence type="ECO:0000313" key="2">
    <source>
        <dbReference type="EMBL" id="NHO68312.1"/>
    </source>
</evidence>
<dbReference type="InterPro" id="IPR032710">
    <property type="entry name" value="NTF2-like_dom_sf"/>
</dbReference>
<protein>
    <submittedName>
        <fullName evidence="2">Nuclear transport factor 2 family protein</fullName>
    </submittedName>
</protein>
<dbReference type="RefSeq" id="WP_167192200.1">
    <property type="nucleotide sequence ID" value="NZ_JAAONZ010000028.1"/>
</dbReference>
<feature type="domain" description="SnoaL-like" evidence="1">
    <location>
        <begin position="5"/>
        <end position="127"/>
    </location>
</feature>
<proteinExistence type="predicted"/>
<evidence type="ECO:0000313" key="3">
    <source>
        <dbReference type="Proteomes" id="UP000787472"/>
    </source>
</evidence>
<organism evidence="2 3">
    <name type="scientific">Pseudomaricurvus hydrocarbonicus</name>
    <dbReference type="NCBI Taxonomy" id="1470433"/>
    <lineage>
        <taxon>Bacteria</taxon>
        <taxon>Pseudomonadati</taxon>
        <taxon>Pseudomonadota</taxon>
        <taxon>Gammaproteobacteria</taxon>
        <taxon>Cellvibrionales</taxon>
        <taxon>Cellvibrionaceae</taxon>
        <taxon>Pseudomaricurvus</taxon>
    </lineage>
</organism>
<accession>A0A9E5T4U1</accession>
<dbReference type="AlphaFoldDB" id="A0A9E5T4U1"/>
<dbReference type="EMBL" id="JAAONZ010000028">
    <property type="protein sequence ID" value="NHO68312.1"/>
    <property type="molecule type" value="Genomic_DNA"/>
</dbReference>
<reference evidence="2" key="1">
    <citation type="submission" date="2020-03" db="EMBL/GenBank/DDBJ databases">
        <authorList>
            <person name="Guo F."/>
        </authorList>
    </citation>
    <scope>NUCLEOTIDE SEQUENCE</scope>
    <source>
        <strain evidence="2">JCM 30134</strain>
    </source>
</reference>
<dbReference type="Pfam" id="PF13577">
    <property type="entry name" value="SnoaL_4"/>
    <property type="match status" value="1"/>
</dbReference>
<dbReference type="Proteomes" id="UP000787472">
    <property type="component" value="Unassembled WGS sequence"/>
</dbReference>
<evidence type="ECO:0000259" key="1">
    <source>
        <dbReference type="Pfam" id="PF13577"/>
    </source>
</evidence>
<dbReference type="SUPFAM" id="SSF54427">
    <property type="entry name" value="NTF2-like"/>
    <property type="match status" value="1"/>
</dbReference>
<dbReference type="InterPro" id="IPR037401">
    <property type="entry name" value="SnoaL-like"/>
</dbReference>